<dbReference type="GO" id="GO:0005524">
    <property type="term" value="F:ATP binding"/>
    <property type="evidence" value="ECO:0007669"/>
    <property type="project" value="UniProtKB-KW"/>
</dbReference>
<proteinExistence type="predicted"/>
<dbReference type="GO" id="GO:0051782">
    <property type="term" value="P:negative regulation of cell division"/>
    <property type="evidence" value="ECO:0007669"/>
    <property type="project" value="TreeGrafter"/>
</dbReference>
<dbReference type="EMBL" id="LHXZ01000018">
    <property type="protein sequence ID" value="KXB03348.1"/>
    <property type="molecule type" value="Genomic_DNA"/>
</dbReference>
<keyword evidence="1" id="KW-0547">Nucleotide-binding</keyword>
<dbReference type="AlphaFoldDB" id="A0A133VA58"/>
<evidence type="ECO:0000256" key="2">
    <source>
        <dbReference type="ARBA" id="ARBA00022840"/>
    </source>
</evidence>
<sequence length="261" mass="27959">MINIAITGKGGVGKTTIAGTLARLLARDGYEVLAVDADPDMNLDSALGTDASDITPLSKRKKLIKERTGMKPGGISIPGVFKLNPKVDDIAETYGVRAPDGVNLVVMGTVDEGGTGCMCPAGAFLKALMRHLIKRDKDAVILDMEAGVEHLGRGTAEGVDAMIIVVEPGLRSVETAERIKKLAKDVGIKNLKGIVNKARNEKNCGPICSRLEKLGIPVLGTVPYDESFTEADLERKAPLDYNQNSRGICEIRRIEKKLIKP</sequence>
<protein>
    <recommendedName>
        <fullName evidence="3">CobQ/CobB/MinD/ParA nucleotide binding domain-containing protein</fullName>
    </recommendedName>
</protein>
<dbReference type="InterPro" id="IPR050625">
    <property type="entry name" value="ParA/MinD_ATPase"/>
</dbReference>
<organism evidence="4 5">
    <name type="scientific">candidate division MSBL1 archaeon SCGC-AAA261F19</name>
    <dbReference type="NCBI Taxonomy" id="1698275"/>
    <lineage>
        <taxon>Archaea</taxon>
        <taxon>Methanobacteriati</taxon>
        <taxon>Methanobacteriota</taxon>
        <taxon>candidate division MSBL1</taxon>
    </lineage>
</organism>
<dbReference type="PIRSF" id="PIRSF005647">
    <property type="entry name" value="CooC"/>
    <property type="match status" value="1"/>
</dbReference>
<gene>
    <name evidence="4" type="ORF">AKJ45_01870</name>
</gene>
<comment type="caution">
    <text evidence="4">The sequence shown here is derived from an EMBL/GenBank/DDBJ whole genome shotgun (WGS) entry which is preliminary data.</text>
</comment>
<dbReference type="PATRIC" id="fig|1698275.3.peg.187"/>
<dbReference type="Pfam" id="PF01656">
    <property type="entry name" value="CbiA"/>
    <property type="match status" value="1"/>
</dbReference>
<dbReference type="InterPro" id="IPR002586">
    <property type="entry name" value="CobQ/CobB/MinD/ParA_Nub-bd_dom"/>
</dbReference>
<dbReference type="Proteomes" id="UP000070565">
    <property type="component" value="Unassembled WGS sequence"/>
</dbReference>
<feature type="domain" description="CobQ/CobB/MinD/ParA nucleotide binding" evidence="3">
    <location>
        <begin position="5"/>
        <end position="236"/>
    </location>
</feature>
<name>A0A133VA58_9EURY</name>
<dbReference type="GO" id="GO:0005829">
    <property type="term" value="C:cytosol"/>
    <property type="evidence" value="ECO:0007669"/>
    <property type="project" value="TreeGrafter"/>
</dbReference>
<evidence type="ECO:0000313" key="4">
    <source>
        <dbReference type="EMBL" id="KXB03348.1"/>
    </source>
</evidence>
<dbReference type="FunFam" id="3.40.50.300:FF:001573">
    <property type="entry name" value="Carbon monoxide dehydrogenase accessory protein CooC"/>
    <property type="match status" value="1"/>
</dbReference>
<reference evidence="4 5" key="1">
    <citation type="journal article" date="2016" name="Sci. Rep.">
        <title>Metabolic traits of an uncultured archaeal lineage -MSBL1- from brine pools of the Red Sea.</title>
        <authorList>
            <person name="Mwirichia R."/>
            <person name="Alam I."/>
            <person name="Rashid M."/>
            <person name="Vinu M."/>
            <person name="Ba-Alawi W."/>
            <person name="Anthony Kamau A."/>
            <person name="Kamanda Ngugi D."/>
            <person name="Goker M."/>
            <person name="Klenk H.P."/>
            <person name="Bajic V."/>
            <person name="Stingl U."/>
        </authorList>
    </citation>
    <scope>NUCLEOTIDE SEQUENCE [LARGE SCALE GENOMIC DNA]</scope>
    <source>
        <strain evidence="4">SCGC-AAA261F19</strain>
    </source>
</reference>
<dbReference type="PANTHER" id="PTHR43384">
    <property type="entry name" value="SEPTUM SITE-DETERMINING PROTEIN MIND HOMOLOG, CHLOROPLASTIC-RELATED"/>
    <property type="match status" value="1"/>
</dbReference>
<dbReference type="InterPro" id="IPR027417">
    <property type="entry name" value="P-loop_NTPase"/>
</dbReference>
<dbReference type="GO" id="GO:0016887">
    <property type="term" value="F:ATP hydrolysis activity"/>
    <property type="evidence" value="ECO:0007669"/>
    <property type="project" value="TreeGrafter"/>
</dbReference>
<dbReference type="PANTHER" id="PTHR43384:SF6">
    <property type="entry name" value="SEPTUM SITE-DETERMINING PROTEIN MIND HOMOLOG, CHLOROPLASTIC"/>
    <property type="match status" value="1"/>
</dbReference>
<dbReference type="CDD" id="cd02034">
    <property type="entry name" value="CooC1"/>
    <property type="match status" value="1"/>
</dbReference>
<evidence type="ECO:0000313" key="5">
    <source>
        <dbReference type="Proteomes" id="UP000070565"/>
    </source>
</evidence>
<accession>A0A133VA58</accession>
<dbReference type="GO" id="GO:0009898">
    <property type="term" value="C:cytoplasmic side of plasma membrane"/>
    <property type="evidence" value="ECO:0007669"/>
    <property type="project" value="TreeGrafter"/>
</dbReference>
<dbReference type="SUPFAM" id="SSF52540">
    <property type="entry name" value="P-loop containing nucleoside triphosphate hydrolases"/>
    <property type="match status" value="1"/>
</dbReference>
<evidence type="ECO:0000256" key="1">
    <source>
        <dbReference type="ARBA" id="ARBA00022741"/>
    </source>
</evidence>
<evidence type="ECO:0000259" key="3">
    <source>
        <dbReference type="Pfam" id="PF01656"/>
    </source>
</evidence>
<dbReference type="InterPro" id="IPR014433">
    <property type="entry name" value="CooC"/>
</dbReference>
<dbReference type="Gene3D" id="3.40.50.300">
    <property type="entry name" value="P-loop containing nucleotide triphosphate hydrolases"/>
    <property type="match status" value="1"/>
</dbReference>
<keyword evidence="5" id="KW-1185">Reference proteome</keyword>
<keyword evidence="2" id="KW-0067">ATP-binding</keyword>